<organism evidence="1 2">
    <name type="scientific">Tanacetum coccineum</name>
    <dbReference type="NCBI Taxonomy" id="301880"/>
    <lineage>
        <taxon>Eukaryota</taxon>
        <taxon>Viridiplantae</taxon>
        <taxon>Streptophyta</taxon>
        <taxon>Embryophyta</taxon>
        <taxon>Tracheophyta</taxon>
        <taxon>Spermatophyta</taxon>
        <taxon>Magnoliopsida</taxon>
        <taxon>eudicotyledons</taxon>
        <taxon>Gunneridae</taxon>
        <taxon>Pentapetalae</taxon>
        <taxon>asterids</taxon>
        <taxon>campanulids</taxon>
        <taxon>Asterales</taxon>
        <taxon>Asteraceae</taxon>
        <taxon>Asteroideae</taxon>
        <taxon>Anthemideae</taxon>
        <taxon>Anthemidinae</taxon>
        <taxon>Tanacetum</taxon>
    </lineage>
</organism>
<dbReference type="Proteomes" id="UP001151760">
    <property type="component" value="Unassembled WGS sequence"/>
</dbReference>
<protein>
    <submittedName>
        <fullName evidence="1">Uncharacterized protein</fullName>
    </submittedName>
</protein>
<keyword evidence="2" id="KW-1185">Reference proteome</keyword>
<sequence>MPLKGLQCPIYRKTKSWSSMSCATSLSELQVRWCSLFEEVPKIHLSHLSCLVSKSYHPNHQFLVFILGRMGVKGIANMDLLVYGVGLRLESDVLFDGTVAEVGRERMNSDLGGKWTNDVKGFNGFMVKGVNGLRVGPVW</sequence>
<dbReference type="EMBL" id="BQNB010011531">
    <property type="protein sequence ID" value="GJS91771.1"/>
    <property type="molecule type" value="Genomic_DNA"/>
</dbReference>
<gene>
    <name evidence="1" type="ORF">Tco_0774407</name>
</gene>
<reference evidence="1" key="1">
    <citation type="journal article" date="2022" name="Int. J. Mol. Sci.">
        <title>Draft Genome of Tanacetum Coccineum: Genomic Comparison of Closely Related Tanacetum-Family Plants.</title>
        <authorList>
            <person name="Yamashiro T."/>
            <person name="Shiraishi A."/>
            <person name="Nakayama K."/>
            <person name="Satake H."/>
        </authorList>
    </citation>
    <scope>NUCLEOTIDE SEQUENCE</scope>
</reference>
<proteinExistence type="predicted"/>
<comment type="caution">
    <text evidence="1">The sequence shown here is derived from an EMBL/GenBank/DDBJ whole genome shotgun (WGS) entry which is preliminary data.</text>
</comment>
<evidence type="ECO:0000313" key="2">
    <source>
        <dbReference type="Proteomes" id="UP001151760"/>
    </source>
</evidence>
<accession>A0ABQ4ZQZ4</accession>
<reference evidence="1" key="2">
    <citation type="submission" date="2022-01" db="EMBL/GenBank/DDBJ databases">
        <authorList>
            <person name="Yamashiro T."/>
            <person name="Shiraishi A."/>
            <person name="Satake H."/>
            <person name="Nakayama K."/>
        </authorList>
    </citation>
    <scope>NUCLEOTIDE SEQUENCE</scope>
</reference>
<evidence type="ECO:0000313" key="1">
    <source>
        <dbReference type="EMBL" id="GJS91771.1"/>
    </source>
</evidence>
<name>A0ABQ4ZQZ4_9ASTR</name>